<evidence type="ECO:0000313" key="2">
    <source>
        <dbReference type="Proteomes" id="UP001476798"/>
    </source>
</evidence>
<protein>
    <recommendedName>
        <fullName evidence="3">Secreted protein</fullName>
    </recommendedName>
</protein>
<accession>A0ABV0ND30</accession>
<gene>
    <name evidence="1" type="ORF">GOODEAATRI_023308</name>
</gene>
<evidence type="ECO:0000313" key="1">
    <source>
        <dbReference type="EMBL" id="MEQ2169266.1"/>
    </source>
</evidence>
<proteinExistence type="predicted"/>
<name>A0ABV0ND30_9TELE</name>
<evidence type="ECO:0008006" key="3">
    <source>
        <dbReference type="Google" id="ProtNLM"/>
    </source>
</evidence>
<comment type="caution">
    <text evidence="1">The sequence shown here is derived from an EMBL/GenBank/DDBJ whole genome shotgun (WGS) entry which is preliminary data.</text>
</comment>
<sequence length="109" mass="11878">MLLRIQACCSMIGCMLPGIGFPSPACQVTKVPDHGKWRSLVFSAVALQCTSLSRLFHQGTAVTEHMYCHRGSKSQLTGSVVRINRLTHPPLGVSHWVLKSPGCLVAFKC</sequence>
<reference evidence="1 2" key="1">
    <citation type="submission" date="2021-06" db="EMBL/GenBank/DDBJ databases">
        <authorList>
            <person name="Palmer J.M."/>
        </authorList>
    </citation>
    <scope>NUCLEOTIDE SEQUENCE [LARGE SCALE GENOMIC DNA]</scope>
    <source>
        <strain evidence="1 2">GA_2019</strain>
        <tissue evidence="1">Muscle</tissue>
    </source>
</reference>
<keyword evidence="2" id="KW-1185">Reference proteome</keyword>
<dbReference type="EMBL" id="JAHRIO010032474">
    <property type="protein sequence ID" value="MEQ2169266.1"/>
    <property type="molecule type" value="Genomic_DNA"/>
</dbReference>
<dbReference type="Proteomes" id="UP001476798">
    <property type="component" value="Unassembled WGS sequence"/>
</dbReference>
<organism evidence="1 2">
    <name type="scientific">Goodea atripinnis</name>
    <dbReference type="NCBI Taxonomy" id="208336"/>
    <lineage>
        <taxon>Eukaryota</taxon>
        <taxon>Metazoa</taxon>
        <taxon>Chordata</taxon>
        <taxon>Craniata</taxon>
        <taxon>Vertebrata</taxon>
        <taxon>Euteleostomi</taxon>
        <taxon>Actinopterygii</taxon>
        <taxon>Neopterygii</taxon>
        <taxon>Teleostei</taxon>
        <taxon>Neoteleostei</taxon>
        <taxon>Acanthomorphata</taxon>
        <taxon>Ovalentaria</taxon>
        <taxon>Atherinomorphae</taxon>
        <taxon>Cyprinodontiformes</taxon>
        <taxon>Goodeidae</taxon>
        <taxon>Goodea</taxon>
    </lineage>
</organism>